<dbReference type="InterPro" id="IPR033399">
    <property type="entry name" value="TP_0789-like"/>
</dbReference>
<evidence type="ECO:0000256" key="2">
    <source>
        <dbReference type="ARBA" id="ARBA00010157"/>
    </source>
</evidence>
<dbReference type="InterPro" id="IPR000731">
    <property type="entry name" value="SSD"/>
</dbReference>
<accession>A0A1Y5FBL7</accession>
<dbReference type="Gene3D" id="1.20.1640.10">
    <property type="entry name" value="Multidrug efflux transporter AcrB transmembrane domain"/>
    <property type="match status" value="2"/>
</dbReference>
<keyword evidence="6 7" id="KW-0472">Membrane</keyword>
<dbReference type="Pfam" id="PF17131">
    <property type="entry name" value="LolA_like"/>
    <property type="match status" value="1"/>
</dbReference>
<dbReference type="PROSITE" id="PS50156">
    <property type="entry name" value="SSD"/>
    <property type="match status" value="2"/>
</dbReference>
<gene>
    <name evidence="9" type="ORF">A9Q84_00805</name>
</gene>
<dbReference type="PANTHER" id="PTHR33406">
    <property type="entry name" value="MEMBRANE PROTEIN MJ1562-RELATED"/>
    <property type="match status" value="1"/>
</dbReference>
<feature type="transmembrane region" description="Helical" evidence="7">
    <location>
        <begin position="784"/>
        <end position="802"/>
    </location>
</feature>
<evidence type="ECO:0000313" key="10">
    <source>
        <dbReference type="Proteomes" id="UP000196531"/>
    </source>
</evidence>
<sequence length="1042" mass="116275">MNKRENYGARLAKIVISNPLKTIFFSILLALSLGSGVTKITMNSDYRYFFGEDNPQRLAFEKLQNVYAKDDGLLIVLSPKDKNVFTKKTMIALKEITERSWKIPFSTRVDSLTNFQHTKAIEDDLIVADLVKDPKSLTQTELQEIQKIALAEPLLANRIINPDSSVTALNIKLSFPGNSPEEVPSVAKYARELTAEFEEKYPHLEFRLSGLAMMNNAFNEAAMNDMSTLTPIMYAVILLIMAVLLKSGMAVLATLNVIFFSVVAGMGAAGLFGIPITPPSSIAPTVILTLAIADSIHILKSILYSMSLGHSKKDSIIEAMAANFTPVFLTSFTTAIGFLSLNFSDTPPFHDLGNITAMGVTMAFVLSVTLLPALVTLMPFRQPKKIVKSGSPFAVKFADWIVDHKKGVLFTTLFTTVFLAVQIPKIQLNDQFVNYFDKSIEFRNHTDYVMENLTGIYQLNYDLGSGESGGISNPAYLSKVEEFSNWLRAQPHVIHVSTVTDIFKRLNKNMHADREEFYSLPTSRELAAQYLLLYEMSLPYGLDLNNQINVDKDSTRVIATFSNVETKDLLSSNTKIEQWLRDNAPATMHTLGSSPAIMFSYITERNVKAMAWGTLLAFLLITGVLIVSLRSFKYGLISLLPNIIPAILAFGIWSLVVGTAGFAIAIVSSVTIGIVVDDTVHFLSKYVRARREKGLSTKEAIEYSFSTVGSALIVTSVVLSIGFSILMFSAFKMNVTLGALSALTIIVALIADFTFLPALLAVVDEKEKEKSNIKNKGDKMKLKNAVASIAIVALAFGLGSTVKAEENKGLWVATQIDITNEGFVNQTANVKMVLLNKQGQKSTRQMKIKTLEVKEDGDKSLTIFKTPRDVKGTSFLSFSHAVGSDDQWLYLPALKRVKRISSNNKSGPFMGSEFAYEDISSQEVEKYSYEYISTESKVSVKGHIIERYPVDKNSGYTKQIVWVNEENWTIQKIEFYDRKESLLKTLNYIGYKKYQNGKWRPDEMHMKNHQTGKSTSLVWNDYKFNQDISDRDFNKNSLKRLR</sequence>
<dbReference type="GO" id="GO:0005886">
    <property type="term" value="C:plasma membrane"/>
    <property type="evidence" value="ECO:0007669"/>
    <property type="project" value="UniProtKB-SubCell"/>
</dbReference>
<evidence type="ECO:0000256" key="4">
    <source>
        <dbReference type="ARBA" id="ARBA00022692"/>
    </source>
</evidence>
<feature type="transmembrane region" description="Helical" evidence="7">
    <location>
        <begin position="320"/>
        <end position="343"/>
    </location>
</feature>
<feature type="transmembrane region" description="Helical" evidence="7">
    <location>
        <begin position="257"/>
        <end position="276"/>
    </location>
</feature>
<organism evidence="9 10">
    <name type="scientific">Halobacteriovorax marinus</name>
    <dbReference type="NCBI Taxonomy" id="97084"/>
    <lineage>
        <taxon>Bacteria</taxon>
        <taxon>Pseudomonadati</taxon>
        <taxon>Bdellovibrionota</taxon>
        <taxon>Bacteriovoracia</taxon>
        <taxon>Bacteriovoracales</taxon>
        <taxon>Halobacteriovoraceae</taxon>
        <taxon>Halobacteriovorax</taxon>
    </lineage>
</organism>
<evidence type="ECO:0000256" key="6">
    <source>
        <dbReference type="ARBA" id="ARBA00023136"/>
    </source>
</evidence>
<feature type="transmembrane region" description="Helical" evidence="7">
    <location>
        <begin position="703"/>
        <end position="731"/>
    </location>
</feature>
<evidence type="ECO:0000259" key="8">
    <source>
        <dbReference type="PROSITE" id="PS50156"/>
    </source>
</evidence>
<feature type="domain" description="SSD" evidence="8">
    <location>
        <begin position="666"/>
        <end position="762"/>
    </location>
</feature>
<evidence type="ECO:0000256" key="7">
    <source>
        <dbReference type="SAM" id="Phobius"/>
    </source>
</evidence>
<proteinExistence type="inferred from homology"/>
<feature type="domain" description="SSD" evidence="8">
    <location>
        <begin position="252"/>
        <end position="377"/>
    </location>
</feature>
<dbReference type="InterPro" id="IPR004869">
    <property type="entry name" value="MMPL_dom"/>
</dbReference>
<evidence type="ECO:0000256" key="5">
    <source>
        <dbReference type="ARBA" id="ARBA00022989"/>
    </source>
</evidence>
<dbReference type="EMBL" id="MAAO01000002">
    <property type="protein sequence ID" value="OUR99591.1"/>
    <property type="molecule type" value="Genomic_DNA"/>
</dbReference>
<evidence type="ECO:0000256" key="3">
    <source>
        <dbReference type="ARBA" id="ARBA00022475"/>
    </source>
</evidence>
<evidence type="ECO:0000313" key="9">
    <source>
        <dbReference type="EMBL" id="OUR99591.1"/>
    </source>
</evidence>
<feature type="transmembrane region" description="Helical" evidence="7">
    <location>
        <begin position="737"/>
        <end position="763"/>
    </location>
</feature>
<dbReference type="SUPFAM" id="SSF82866">
    <property type="entry name" value="Multidrug efflux transporter AcrB transmembrane domain"/>
    <property type="match status" value="2"/>
</dbReference>
<keyword evidence="4 7" id="KW-0812">Transmembrane</keyword>
<keyword evidence="5 7" id="KW-1133">Transmembrane helix</keyword>
<comment type="subcellular location">
    <subcellularLocation>
        <location evidence="1">Cell membrane</location>
        <topology evidence="1">Multi-pass membrane protein</topology>
    </subcellularLocation>
</comment>
<comment type="caution">
    <text evidence="9">The sequence shown here is derived from an EMBL/GenBank/DDBJ whole genome shotgun (WGS) entry which is preliminary data.</text>
</comment>
<feature type="transmembrane region" description="Helical" evidence="7">
    <location>
        <begin position="636"/>
        <end position="656"/>
    </location>
</feature>
<dbReference type="Pfam" id="PF03176">
    <property type="entry name" value="MMPL"/>
    <property type="match status" value="2"/>
</dbReference>
<feature type="transmembrane region" description="Helical" evidence="7">
    <location>
        <begin position="226"/>
        <end position="245"/>
    </location>
</feature>
<dbReference type="InterPro" id="IPR050545">
    <property type="entry name" value="Mycobact_MmpL"/>
</dbReference>
<dbReference type="PANTHER" id="PTHR33406:SF6">
    <property type="entry name" value="MEMBRANE PROTEIN YDGH-RELATED"/>
    <property type="match status" value="1"/>
</dbReference>
<dbReference type="Gene3D" id="2.50.20.10">
    <property type="entry name" value="Lipoprotein localisation LolA/LolB/LppX"/>
    <property type="match status" value="1"/>
</dbReference>
<feature type="transmembrane region" description="Helical" evidence="7">
    <location>
        <begin position="282"/>
        <end position="299"/>
    </location>
</feature>
<name>A0A1Y5FBL7_9BACT</name>
<comment type="similarity">
    <text evidence="2">Belongs to the resistance-nodulation-cell division (RND) (TC 2.A.6) family. MmpL subfamily.</text>
</comment>
<evidence type="ECO:0000256" key="1">
    <source>
        <dbReference type="ARBA" id="ARBA00004651"/>
    </source>
</evidence>
<dbReference type="CDD" id="cd16329">
    <property type="entry name" value="LolA_like"/>
    <property type="match status" value="1"/>
</dbReference>
<feature type="transmembrane region" description="Helical" evidence="7">
    <location>
        <begin position="355"/>
        <end position="378"/>
    </location>
</feature>
<reference evidence="10" key="1">
    <citation type="journal article" date="2017" name="Proc. Natl. Acad. Sci. U.S.A.">
        <title>Simulation of Deepwater Horizon oil plume reveals substrate specialization within a complex community of hydrocarbon-degraders.</title>
        <authorList>
            <person name="Hu P."/>
            <person name="Dubinsky E.A."/>
            <person name="Probst A.J."/>
            <person name="Wang J."/>
            <person name="Sieber C.M.K."/>
            <person name="Tom L.M."/>
            <person name="Gardinali P."/>
            <person name="Banfield J.F."/>
            <person name="Atlas R.M."/>
            <person name="Andersen G.L."/>
        </authorList>
    </citation>
    <scope>NUCLEOTIDE SEQUENCE [LARGE SCALE GENOMIC DNA]</scope>
</reference>
<dbReference type="AlphaFoldDB" id="A0A1Y5FBL7"/>
<dbReference type="Proteomes" id="UP000196531">
    <property type="component" value="Unassembled WGS sequence"/>
</dbReference>
<feature type="transmembrane region" description="Helical" evidence="7">
    <location>
        <begin position="662"/>
        <end position="683"/>
    </location>
</feature>
<keyword evidence="3" id="KW-1003">Cell membrane</keyword>
<protein>
    <recommendedName>
        <fullName evidence="8">SSD domain-containing protein</fullName>
    </recommendedName>
</protein>
<feature type="transmembrane region" description="Helical" evidence="7">
    <location>
        <begin position="609"/>
        <end position="629"/>
    </location>
</feature>